<dbReference type="Gene3D" id="1.10.8.1290">
    <property type="entry name" value="Glutaminyl-tRNA synthetase, non-specific RNA binding region part 1, domain 1"/>
    <property type="match status" value="1"/>
</dbReference>
<organism evidence="17 18">
    <name type="scientific">Popillia japonica</name>
    <name type="common">Japanese beetle</name>
    <dbReference type="NCBI Taxonomy" id="7064"/>
    <lineage>
        <taxon>Eukaryota</taxon>
        <taxon>Metazoa</taxon>
        <taxon>Ecdysozoa</taxon>
        <taxon>Arthropoda</taxon>
        <taxon>Hexapoda</taxon>
        <taxon>Insecta</taxon>
        <taxon>Pterygota</taxon>
        <taxon>Neoptera</taxon>
        <taxon>Endopterygota</taxon>
        <taxon>Coleoptera</taxon>
        <taxon>Polyphaga</taxon>
        <taxon>Scarabaeiformia</taxon>
        <taxon>Scarabaeidae</taxon>
        <taxon>Rutelinae</taxon>
        <taxon>Popillia</taxon>
    </lineage>
</organism>
<dbReference type="FunFam" id="1.10.10.2420:FF:000001">
    <property type="entry name" value="Glutamine--tRNA ligase cytoplasmic"/>
    <property type="match status" value="2"/>
</dbReference>
<dbReference type="GO" id="GO:0005524">
    <property type="term" value="F:ATP binding"/>
    <property type="evidence" value="ECO:0007669"/>
    <property type="project" value="UniProtKB-KW"/>
</dbReference>
<name>A0AAW1LQV8_POPJA</name>
<evidence type="ECO:0000313" key="18">
    <source>
        <dbReference type="Proteomes" id="UP001458880"/>
    </source>
</evidence>
<keyword evidence="5 11" id="KW-0067">ATP-binding</keyword>
<dbReference type="Gene3D" id="1.10.10.2420">
    <property type="match status" value="2"/>
</dbReference>
<dbReference type="InterPro" id="IPR049437">
    <property type="entry name" value="tRNA-synt_1c_C2"/>
</dbReference>
<evidence type="ECO:0000256" key="10">
    <source>
        <dbReference type="ARBA" id="ARBA00072317"/>
    </source>
</evidence>
<dbReference type="SUPFAM" id="SSF52374">
    <property type="entry name" value="Nucleotidylyl transferase"/>
    <property type="match status" value="1"/>
</dbReference>
<dbReference type="Pfam" id="PF03950">
    <property type="entry name" value="tRNA-synt_1c_C"/>
    <property type="match status" value="1"/>
</dbReference>
<feature type="domain" description="Glutaminyl-tRNA synthetase class Ib non-specific RNA-binding" evidence="14">
    <location>
        <begin position="194"/>
        <end position="284"/>
    </location>
</feature>
<evidence type="ECO:0000259" key="16">
    <source>
        <dbReference type="Pfam" id="PF20974"/>
    </source>
</evidence>
<keyword evidence="6 11" id="KW-0648">Protein biosynthesis</keyword>
<proteinExistence type="inferred from homology"/>
<dbReference type="InterPro" id="IPR020059">
    <property type="entry name" value="Glu/Gln-tRNA-synth_Ib_codon-bd"/>
</dbReference>
<dbReference type="FunFam" id="2.40.240.10:FF:000008">
    <property type="entry name" value="probable glutamine--tRNA ligase"/>
    <property type="match status" value="1"/>
</dbReference>
<reference evidence="17 18" key="1">
    <citation type="journal article" date="2024" name="BMC Genomics">
        <title>De novo assembly and annotation of Popillia japonica's genome with initial clues to its potential as an invasive pest.</title>
        <authorList>
            <person name="Cucini C."/>
            <person name="Boschi S."/>
            <person name="Funari R."/>
            <person name="Cardaioli E."/>
            <person name="Iannotti N."/>
            <person name="Marturano G."/>
            <person name="Paoli F."/>
            <person name="Bruttini M."/>
            <person name="Carapelli A."/>
            <person name="Frati F."/>
            <person name="Nardi F."/>
        </authorList>
    </citation>
    <scope>NUCLEOTIDE SEQUENCE [LARGE SCALE GENOMIC DNA]</scope>
    <source>
        <strain evidence="17">DMR45628</strain>
    </source>
</reference>
<feature type="domain" description="tRNA synthetases class I (E and Q) anti-codon binding" evidence="16">
    <location>
        <begin position="708"/>
        <end position="782"/>
    </location>
</feature>
<dbReference type="FunFam" id="1.10.8.1290:FF:000002">
    <property type="entry name" value="Glutamine--tRNA ligase cytoplasmic"/>
    <property type="match status" value="1"/>
</dbReference>
<dbReference type="Pfam" id="PF20974">
    <property type="entry name" value="tRNA-synt_1c_C2"/>
    <property type="match status" value="1"/>
</dbReference>
<keyword evidence="4 11" id="KW-0547">Nucleotide-binding</keyword>
<dbReference type="InterPro" id="IPR020058">
    <property type="entry name" value="Glu/Gln-tRNA-synth_Ib_cat-dom"/>
</dbReference>
<dbReference type="InterPro" id="IPR014729">
    <property type="entry name" value="Rossmann-like_a/b/a_fold"/>
</dbReference>
<protein>
    <recommendedName>
        <fullName evidence="10">Probable glutamine--tRNA ligase</fullName>
        <ecNumber evidence="2">6.1.1.18</ecNumber>
    </recommendedName>
    <alternativeName>
        <fullName evidence="8">Glutaminyl-tRNA synthetase</fullName>
    </alternativeName>
</protein>
<dbReference type="InterPro" id="IPR000924">
    <property type="entry name" value="Glu/Gln-tRNA-synth"/>
</dbReference>
<comment type="caution">
    <text evidence="17">The sequence shown here is derived from an EMBL/GenBank/DDBJ whole genome shotgun (WGS) entry which is preliminary data.</text>
</comment>
<dbReference type="InterPro" id="IPR001412">
    <property type="entry name" value="aa-tRNA-synth_I_CS"/>
</dbReference>
<dbReference type="PRINTS" id="PR00987">
    <property type="entry name" value="TRNASYNTHGLU"/>
</dbReference>
<dbReference type="EMBL" id="JASPKY010000117">
    <property type="protein sequence ID" value="KAK9736176.1"/>
    <property type="molecule type" value="Genomic_DNA"/>
</dbReference>
<dbReference type="GO" id="GO:0006425">
    <property type="term" value="P:glutaminyl-tRNA aminoacylation"/>
    <property type="evidence" value="ECO:0007669"/>
    <property type="project" value="InterPro"/>
</dbReference>
<dbReference type="PROSITE" id="PS00178">
    <property type="entry name" value="AA_TRNA_LIGASE_I"/>
    <property type="match status" value="1"/>
</dbReference>
<evidence type="ECO:0000256" key="7">
    <source>
        <dbReference type="ARBA" id="ARBA00023146"/>
    </source>
</evidence>
<comment type="catalytic activity">
    <reaction evidence="9">
        <text>tRNA(Gln) + L-glutamine + ATP = L-glutaminyl-tRNA(Gln) + AMP + diphosphate</text>
        <dbReference type="Rhea" id="RHEA:20121"/>
        <dbReference type="Rhea" id="RHEA-COMP:9662"/>
        <dbReference type="Rhea" id="RHEA-COMP:9681"/>
        <dbReference type="ChEBI" id="CHEBI:30616"/>
        <dbReference type="ChEBI" id="CHEBI:33019"/>
        <dbReference type="ChEBI" id="CHEBI:58359"/>
        <dbReference type="ChEBI" id="CHEBI:78442"/>
        <dbReference type="ChEBI" id="CHEBI:78521"/>
        <dbReference type="ChEBI" id="CHEBI:456215"/>
        <dbReference type="EC" id="6.1.1.18"/>
    </reaction>
</comment>
<evidence type="ECO:0000259" key="14">
    <source>
        <dbReference type="Pfam" id="PF04557"/>
    </source>
</evidence>
<evidence type="ECO:0000313" key="17">
    <source>
        <dbReference type="EMBL" id="KAK9736176.1"/>
    </source>
</evidence>
<dbReference type="Pfam" id="PF00749">
    <property type="entry name" value="tRNA-synt_1c"/>
    <property type="match status" value="1"/>
</dbReference>
<evidence type="ECO:0000259" key="15">
    <source>
        <dbReference type="Pfam" id="PF04558"/>
    </source>
</evidence>
<evidence type="ECO:0000256" key="5">
    <source>
        <dbReference type="ARBA" id="ARBA00022840"/>
    </source>
</evidence>
<dbReference type="Pfam" id="PF04558">
    <property type="entry name" value="tRNA_synt_1c_R1"/>
    <property type="match status" value="1"/>
</dbReference>
<feature type="domain" description="Glutamyl/glutaminyl-tRNA synthetase class Ib catalytic" evidence="12">
    <location>
        <begin position="293"/>
        <end position="592"/>
    </location>
</feature>
<sequence length="804" mass="91449">MAQEQEILKSFVNLGLSEEKAKETLKNTNVTKILYFLISQAHNIILPEGAGTLLYHLATKTKPQISEHLPFIVKYIATGKLNSTLRVEKAIEFLLTHVNNVNVDEFETFCGVGINVTPEEIEKAVEKQIAQNKNDLLEKRYRFNIGLLMQKVRSELPWADGKAVKNEIDLQVMLCVALLQKVRSELPWADGKAVKNEIDLQIFDLLGPKTDADLAPPPKIDKKGAKTPVEKKKAEKVVEAKKPVAEKATLTILDIMKKVNFHAPGDNYKTDGYVITENTHKLLQEHLKITNKQVRTRFPPEPNGILHIGHAKAININFGYAAANDGICFLRYDDTNPEKEEEKFFTAIKDMVSWLGYEPYKITHSSDYFDQLYEWAVELIKSGLAYVCHQTADEMKGFNTEASPWRDRPIEESLQLFEDMKNGKIDEGAATLRMKITLEEGKLDPVAYRIRFIPHHRTGDKWCIYPTYDYTHCLCDSIEHITHSLCTKEFQSRRSSYYWLCNALNIYCPVQWEYGRLGVNYTVVSKRKIAKLISENIVNDWDDPRLFTLTALRRRGFPPEAINNFCAQLGVTGAQGTVDPAMLEAYVRDYLNNTAPRAMVILEPLKIVIENYPHNGPLKVPVPNFPSQPEFGSHDVVLDKIIYIEKTDFMEVGSKGYRRLTTTQNVGLRHAGLVLHVTEVVKDSAGDIIEIKCKCTNADDVNEKPKAFIHWVSAPVKIEVRIYQRLFNHKNPEDPNEVPGGFLSDCNQNTLKVLTSFADKSLLTAKVYDKFQFERLGYFSVDPDSRENHLVVNETVTLKEDAGK</sequence>
<dbReference type="SUPFAM" id="SSF50715">
    <property type="entry name" value="Ribosomal protein L25-like"/>
    <property type="match status" value="1"/>
</dbReference>
<dbReference type="Gene3D" id="2.40.240.10">
    <property type="entry name" value="Ribosomal Protein L25, Chain P"/>
    <property type="match status" value="2"/>
</dbReference>
<gene>
    <name evidence="17" type="ORF">QE152_g12738</name>
</gene>
<feature type="domain" description="Glutamyl/glutaminyl-tRNA synthetase class Ib anti-codon binding" evidence="13">
    <location>
        <begin position="595"/>
        <end position="695"/>
    </location>
</feature>
<dbReference type="InterPro" id="IPR007639">
    <property type="entry name" value="Gln-tRNA-synth_Ib_RNA-bd_N"/>
</dbReference>
<dbReference type="GO" id="GO:0017101">
    <property type="term" value="C:aminoacyl-tRNA synthetase multienzyme complex"/>
    <property type="evidence" value="ECO:0007669"/>
    <property type="project" value="TreeGrafter"/>
</dbReference>
<keyword evidence="18" id="KW-1185">Reference proteome</keyword>
<dbReference type="NCBIfam" id="TIGR00440">
    <property type="entry name" value="glnS"/>
    <property type="match status" value="1"/>
</dbReference>
<evidence type="ECO:0000256" key="9">
    <source>
        <dbReference type="ARBA" id="ARBA00048270"/>
    </source>
</evidence>
<dbReference type="InterPro" id="IPR042558">
    <property type="entry name" value="Gln-tRNA-synth_Ib_RNA-bd_N_1"/>
</dbReference>
<dbReference type="GO" id="GO:0005829">
    <property type="term" value="C:cytosol"/>
    <property type="evidence" value="ECO:0007669"/>
    <property type="project" value="TreeGrafter"/>
</dbReference>
<evidence type="ECO:0000256" key="4">
    <source>
        <dbReference type="ARBA" id="ARBA00022741"/>
    </source>
</evidence>
<dbReference type="Pfam" id="PF04557">
    <property type="entry name" value="tRNA_synt_1c_R2"/>
    <property type="match status" value="1"/>
</dbReference>
<dbReference type="GO" id="GO:0004819">
    <property type="term" value="F:glutamine-tRNA ligase activity"/>
    <property type="evidence" value="ECO:0007669"/>
    <property type="project" value="UniProtKB-EC"/>
</dbReference>
<dbReference type="InterPro" id="IPR011035">
    <property type="entry name" value="Ribosomal_bL25/Gln-tRNA_synth"/>
</dbReference>
<dbReference type="CDD" id="cd00807">
    <property type="entry name" value="GlnRS_core"/>
    <property type="match status" value="1"/>
</dbReference>
<evidence type="ECO:0000259" key="13">
    <source>
        <dbReference type="Pfam" id="PF03950"/>
    </source>
</evidence>
<keyword evidence="7 11" id="KW-0030">Aminoacyl-tRNA synthetase</keyword>
<dbReference type="FunFam" id="2.40.240.10:FF:000006">
    <property type="entry name" value="Putative glutamine--tRNA ligase"/>
    <property type="match status" value="1"/>
</dbReference>
<dbReference type="InterPro" id="IPR020056">
    <property type="entry name" value="Rbsml_bL25/Gln-tRNA_synth_N"/>
</dbReference>
<dbReference type="InterPro" id="IPR042559">
    <property type="entry name" value="Gln-tRNA-synth_Ib_RNA-bd_N_2"/>
</dbReference>
<evidence type="ECO:0000256" key="8">
    <source>
        <dbReference type="ARBA" id="ARBA00030466"/>
    </source>
</evidence>
<evidence type="ECO:0000256" key="3">
    <source>
        <dbReference type="ARBA" id="ARBA00022598"/>
    </source>
</evidence>
<accession>A0AAW1LQV8</accession>
<dbReference type="EC" id="6.1.1.18" evidence="2"/>
<evidence type="ECO:0000256" key="11">
    <source>
        <dbReference type="RuleBase" id="RU363037"/>
    </source>
</evidence>
<evidence type="ECO:0000259" key="12">
    <source>
        <dbReference type="Pfam" id="PF00749"/>
    </source>
</evidence>
<evidence type="ECO:0000256" key="2">
    <source>
        <dbReference type="ARBA" id="ARBA00012836"/>
    </source>
</evidence>
<evidence type="ECO:0000256" key="1">
    <source>
        <dbReference type="ARBA" id="ARBA00005594"/>
    </source>
</evidence>
<evidence type="ECO:0000256" key="6">
    <source>
        <dbReference type="ARBA" id="ARBA00022917"/>
    </source>
</evidence>
<keyword evidence="3 11" id="KW-0436">Ligase</keyword>
<dbReference type="InterPro" id="IPR050132">
    <property type="entry name" value="Gln/Glu-tRNA_Ligase"/>
</dbReference>
<dbReference type="PANTHER" id="PTHR43097">
    <property type="entry name" value="GLUTAMINE-TRNA LIGASE"/>
    <property type="match status" value="1"/>
</dbReference>
<dbReference type="InterPro" id="IPR007638">
    <property type="entry name" value="Gln-tRNA-synth_Ib_RNA-bd_2"/>
</dbReference>
<comment type="similarity">
    <text evidence="1 11">Belongs to the class-I aminoacyl-tRNA synthetase family.</text>
</comment>
<dbReference type="AlphaFoldDB" id="A0AAW1LQV8"/>
<feature type="domain" description="Glutaminyl-tRNA synthetase class Ib non-specific RNA-binding" evidence="15">
    <location>
        <begin position="6"/>
        <end position="161"/>
    </location>
</feature>
<dbReference type="Gene3D" id="3.40.50.620">
    <property type="entry name" value="HUPs"/>
    <property type="match status" value="1"/>
</dbReference>
<dbReference type="PANTHER" id="PTHR43097:SF4">
    <property type="entry name" value="GLUTAMINE--TRNA LIGASE"/>
    <property type="match status" value="1"/>
</dbReference>
<dbReference type="Proteomes" id="UP001458880">
    <property type="component" value="Unassembled WGS sequence"/>
</dbReference>
<dbReference type="InterPro" id="IPR004514">
    <property type="entry name" value="Gln-tRNA-synth"/>
</dbReference>
<dbReference type="FunFam" id="3.40.50.620:FF:000049">
    <property type="entry name" value="Probable glutamine--tRNA ligase"/>
    <property type="match status" value="1"/>
</dbReference>